<reference evidence="1" key="1">
    <citation type="submission" date="2020-03" db="EMBL/GenBank/DDBJ databases">
        <title>The deep terrestrial virosphere.</title>
        <authorList>
            <person name="Holmfeldt K."/>
            <person name="Nilsson E."/>
            <person name="Simone D."/>
            <person name="Lopez-Fernandez M."/>
            <person name="Wu X."/>
            <person name="de Brujin I."/>
            <person name="Lundin D."/>
            <person name="Andersson A."/>
            <person name="Bertilsson S."/>
            <person name="Dopson M."/>
        </authorList>
    </citation>
    <scope>NUCLEOTIDE SEQUENCE</scope>
    <source>
        <strain evidence="2">MM415A02420</strain>
        <strain evidence="1">MM415B00820</strain>
    </source>
</reference>
<protein>
    <submittedName>
        <fullName evidence="1">Uncharacterized protein</fullName>
    </submittedName>
</protein>
<sequence length="80" mass="8933">MNQQEKEKIIEVANHLLNLNNKTFFLAKGEYVGIMLIKKIADEANELGGQCFNELIALVQNSKPEVMTVDEFVHSPVMGG</sequence>
<dbReference type="EMBL" id="MT142015">
    <property type="protein sequence ID" value="QJA73278.1"/>
    <property type="molecule type" value="Genomic_DNA"/>
</dbReference>
<evidence type="ECO:0000313" key="1">
    <source>
        <dbReference type="EMBL" id="QJA62158.1"/>
    </source>
</evidence>
<dbReference type="AlphaFoldDB" id="A0A6M3IXW0"/>
<dbReference type="EMBL" id="MT141463">
    <property type="protein sequence ID" value="QJA62158.1"/>
    <property type="molecule type" value="Genomic_DNA"/>
</dbReference>
<evidence type="ECO:0000313" key="2">
    <source>
        <dbReference type="EMBL" id="QJA73278.1"/>
    </source>
</evidence>
<accession>A0A6M3IXW0</accession>
<proteinExistence type="predicted"/>
<organism evidence="1">
    <name type="scientific">viral metagenome</name>
    <dbReference type="NCBI Taxonomy" id="1070528"/>
    <lineage>
        <taxon>unclassified sequences</taxon>
        <taxon>metagenomes</taxon>
        <taxon>organismal metagenomes</taxon>
    </lineage>
</organism>
<name>A0A6M3IXW0_9ZZZZ</name>
<gene>
    <name evidence="2" type="ORF">MM415A02420_0004</name>
    <name evidence="1" type="ORF">MM415B00820_0020</name>
</gene>